<gene>
    <name evidence="1" type="ORF">ACFQ21_09950</name>
</gene>
<sequence length="455" mass="52069">MKHLVNQLRIEIHCPSEEQALQLRHNFSLALQQQIEVVIDRVCSRYIAEDEWIHLNRLELDLGTFSTYTFYQTFADVFSGKFEEALLQKIASIPPEERRESIQRSQVELLQYFLLAGTTPWWADEKELDIDAIVSEQMQKHKEGFVNFLQRNRFNENLWRRIVLQLNPDTRYKIVAALPALLPIVQVYKTWTDMILEQHNSLASGVERTDILLADIVLEHVPALSEADNANQVQTIFEKSVPRIFSGASQQELQNAVTALPTAIGQNTTPFGAIVNTEASAMPADTTPVAEKYISKYAGAVLLAQFLRPFFQKIDLLDGVSWKSKAAQYKGVQLVRFLCTGEQYTPEYSLVLEKLLCGVPIEEPVPLDAALQQKELDEAIVLLNAIIEHWQALRNTSVDGLRNSFLVRDGSLSRNDGHWLLQVERKTMDVLLEKLPWGYTTITLPWNNYLIYVEW</sequence>
<dbReference type="EMBL" id="JBHTKA010000002">
    <property type="protein sequence ID" value="MFD0999631.1"/>
    <property type="molecule type" value="Genomic_DNA"/>
</dbReference>
<proteinExistence type="predicted"/>
<organism evidence="1 2">
    <name type="scientific">Ohtaekwangia kribbensis</name>
    <dbReference type="NCBI Taxonomy" id="688913"/>
    <lineage>
        <taxon>Bacteria</taxon>
        <taxon>Pseudomonadati</taxon>
        <taxon>Bacteroidota</taxon>
        <taxon>Cytophagia</taxon>
        <taxon>Cytophagales</taxon>
        <taxon>Fulvivirgaceae</taxon>
        <taxon>Ohtaekwangia</taxon>
    </lineage>
</organism>
<reference evidence="2" key="1">
    <citation type="journal article" date="2019" name="Int. J. Syst. Evol. Microbiol.">
        <title>The Global Catalogue of Microorganisms (GCM) 10K type strain sequencing project: providing services to taxonomists for standard genome sequencing and annotation.</title>
        <authorList>
            <consortium name="The Broad Institute Genomics Platform"/>
            <consortium name="The Broad Institute Genome Sequencing Center for Infectious Disease"/>
            <person name="Wu L."/>
            <person name="Ma J."/>
        </authorList>
    </citation>
    <scope>NUCLEOTIDE SEQUENCE [LARGE SCALE GENOMIC DNA]</scope>
    <source>
        <strain evidence="2">CCUG 58938</strain>
    </source>
</reference>
<name>A0ABW3K381_9BACT</name>
<accession>A0ABW3K381</accession>
<evidence type="ECO:0000313" key="2">
    <source>
        <dbReference type="Proteomes" id="UP001597112"/>
    </source>
</evidence>
<dbReference type="Proteomes" id="UP001597112">
    <property type="component" value="Unassembled WGS sequence"/>
</dbReference>
<dbReference type="InterPro" id="IPR045538">
    <property type="entry name" value="CIS_TMP"/>
</dbReference>
<dbReference type="Pfam" id="PF19268">
    <property type="entry name" value="CIS_TMP"/>
    <property type="match status" value="1"/>
</dbReference>
<protein>
    <submittedName>
        <fullName evidence="1">Contractile injection system tape measure protein</fullName>
    </submittedName>
</protein>
<comment type="caution">
    <text evidence="1">The sequence shown here is derived from an EMBL/GenBank/DDBJ whole genome shotgun (WGS) entry which is preliminary data.</text>
</comment>
<dbReference type="RefSeq" id="WP_377578483.1">
    <property type="nucleotide sequence ID" value="NZ_JBHTKA010000002.1"/>
</dbReference>
<evidence type="ECO:0000313" key="1">
    <source>
        <dbReference type="EMBL" id="MFD0999631.1"/>
    </source>
</evidence>
<keyword evidence="2" id="KW-1185">Reference proteome</keyword>